<protein>
    <submittedName>
        <fullName evidence="6">Alpha/beta fold hydrolase</fullName>
    </submittedName>
</protein>
<accession>A0A6B8TM96</accession>
<comment type="similarity">
    <text evidence="1">Belongs to the 'GDXG' lipolytic enzyme family.</text>
</comment>
<evidence type="ECO:0000256" key="4">
    <source>
        <dbReference type="SAM" id="SignalP"/>
    </source>
</evidence>
<dbReference type="InterPro" id="IPR049492">
    <property type="entry name" value="BD-FAE-like_dom"/>
</dbReference>
<dbReference type="Pfam" id="PF20434">
    <property type="entry name" value="BD-FAE"/>
    <property type="match status" value="1"/>
</dbReference>
<gene>
    <name evidence="6" type="ORF">FOB82_05745</name>
</gene>
<evidence type="ECO:0000259" key="5">
    <source>
        <dbReference type="Pfam" id="PF20434"/>
    </source>
</evidence>
<sequence length="355" mass="36963">MRQKRTIWGRRSMLKLLGLAAVGATAGVVTGRVIDVADSDASSDGPASRAAGGSPSAAAPAPAPPGPRVRPTIVDSGSPMTMRMTYGADPRQFGDLHLPPAMVEGVPAPTAPAAPAQTPAPNAARAVPLVVMIHGGGWMDSSTAAGAAHQAEDLADAGVAVWNIEYRGTGGAGGWPRTYEDVAAAIDVIPFLADASPVPLDLGRVAVTGVSAGGSLAAWAANREALPDGAPGARPIFPIRNCVAMCGVYDLARAIRWGDPYIRPLLGGTPEEHPDRYRNTSPIAYMARNVRMVILHGRNDSVVDVQQAISYEAASRRARRPVAMRLFDEAAHSSWGDLAGLQWRAAKEAILDLVA</sequence>
<dbReference type="PANTHER" id="PTHR48081">
    <property type="entry name" value="AB HYDROLASE SUPERFAMILY PROTEIN C4A8.06C"/>
    <property type="match status" value="1"/>
</dbReference>
<evidence type="ECO:0000313" key="6">
    <source>
        <dbReference type="EMBL" id="QGS34532.1"/>
    </source>
</evidence>
<feature type="signal peptide" evidence="4">
    <location>
        <begin position="1"/>
        <end position="26"/>
    </location>
</feature>
<evidence type="ECO:0000256" key="1">
    <source>
        <dbReference type="ARBA" id="ARBA00010515"/>
    </source>
</evidence>
<dbReference type="GO" id="GO:0016787">
    <property type="term" value="F:hydrolase activity"/>
    <property type="evidence" value="ECO:0007669"/>
    <property type="project" value="UniProtKB-KW"/>
</dbReference>
<dbReference type="EMBL" id="CP046322">
    <property type="protein sequence ID" value="QGS34532.1"/>
    <property type="molecule type" value="Genomic_DNA"/>
</dbReference>
<dbReference type="Proteomes" id="UP000426857">
    <property type="component" value="Chromosome"/>
</dbReference>
<evidence type="ECO:0000256" key="2">
    <source>
        <dbReference type="ARBA" id="ARBA00022801"/>
    </source>
</evidence>
<dbReference type="InterPro" id="IPR029058">
    <property type="entry name" value="AB_hydrolase_fold"/>
</dbReference>
<dbReference type="AlphaFoldDB" id="A0A6B8TM96"/>
<keyword evidence="4" id="KW-0732">Signal</keyword>
<dbReference type="Gene3D" id="3.40.50.1820">
    <property type="entry name" value="alpha/beta hydrolase"/>
    <property type="match status" value="1"/>
</dbReference>
<dbReference type="RefSeq" id="WP_155868666.1">
    <property type="nucleotide sequence ID" value="NZ_CP046322.1"/>
</dbReference>
<dbReference type="SUPFAM" id="SSF53474">
    <property type="entry name" value="alpha/beta-Hydrolases"/>
    <property type="match status" value="1"/>
</dbReference>
<dbReference type="InterPro" id="IPR050300">
    <property type="entry name" value="GDXG_lipolytic_enzyme"/>
</dbReference>
<feature type="region of interest" description="Disordered" evidence="3">
    <location>
        <begin position="39"/>
        <end position="77"/>
    </location>
</feature>
<organism evidence="6 7">
    <name type="scientific">Corynebacterium xerosis</name>
    <dbReference type="NCBI Taxonomy" id="1725"/>
    <lineage>
        <taxon>Bacteria</taxon>
        <taxon>Bacillati</taxon>
        <taxon>Actinomycetota</taxon>
        <taxon>Actinomycetes</taxon>
        <taxon>Mycobacteriales</taxon>
        <taxon>Corynebacteriaceae</taxon>
        <taxon>Corynebacterium</taxon>
    </lineage>
</organism>
<feature type="chain" id="PRO_5039042734" evidence="4">
    <location>
        <begin position="27"/>
        <end position="355"/>
    </location>
</feature>
<dbReference type="InterPro" id="IPR002168">
    <property type="entry name" value="Lipase_GDXG_HIS_AS"/>
</dbReference>
<reference evidence="6 7" key="1">
    <citation type="submission" date="2019-11" db="EMBL/GenBank/DDBJ databases">
        <title>FDA dAtabase for Regulatory Grade micrObial Sequences (FDA-ARGOS): Supporting development and validation of Infectious Disease Dx tests.</title>
        <authorList>
            <person name="Kerrigan L."/>
            <person name="Long C."/>
            <person name="Tallon L."/>
            <person name="Sadzewicz L."/>
            <person name="Vavikolanu K."/>
            <person name="Mehta A."/>
            <person name="Aluvathingal J."/>
            <person name="Nadendla S."/>
            <person name="Yan Y."/>
            <person name="Sichtig H."/>
        </authorList>
    </citation>
    <scope>NUCLEOTIDE SEQUENCE [LARGE SCALE GENOMIC DNA]</scope>
    <source>
        <strain evidence="6 7">FDAARGOS_674</strain>
    </source>
</reference>
<dbReference type="KEGG" id="cxe:FOB82_05745"/>
<dbReference type="PROSITE" id="PS01173">
    <property type="entry name" value="LIPASE_GDXG_HIS"/>
    <property type="match status" value="1"/>
</dbReference>
<keyword evidence="2 6" id="KW-0378">Hydrolase</keyword>
<feature type="compositionally biased region" description="Low complexity" evidence="3">
    <location>
        <begin position="39"/>
        <end position="60"/>
    </location>
</feature>
<evidence type="ECO:0000256" key="3">
    <source>
        <dbReference type="SAM" id="MobiDB-lite"/>
    </source>
</evidence>
<feature type="domain" description="BD-FAE-like" evidence="5">
    <location>
        <begin position="122"/>
        <end position="310"/>
    </location>
</feature>
<name>A0A6B8TM96_9CORY</name>
<proteinExistence type="inferred from homology"/>
<evidence type="ECO:0000313" key="7">
    <source>
        <dbReference type="Proteomes" id="UP000426857"/>
    </source>
</evidence>